<evidence type="ECO:0000313" key="3">
    <source>
        <dbReference type="Proteomes" id="UP000471293"/>
    </source>
</evidence>
<organism evidence="2 3">
    <name type="scientific">Streptomyces halstedii</name>
    <dbReference type="NCBI Taxonomy" id="1944"/>
    <lineage>
        <taxon>Bacteria</taxon>
        <taxon>Bacillati</taxon>
        <taxon>Actinomycetota</taxon>
        <taxon>Actinomycetes</taxon>
        <taxon>Kitasatosporales</taxon>
        <taxon>Streptomycetaceae</taxon>
        <taxon>Streptomyces</taxon>
    </lineage>
</organism>
<feature type="region of interest" description="Disordered" evidence="1">
    <location>
        <begin position="49"/>
        <end position="89"/>
    </location>
</feature>
<sequence>MIDDDDARMLRFIREYDNADDPELRAELLTSRGIHPQVLAAERRRLAGLSHTSAATEQVATPSDPPVRRTSRATRRPTTPRRAGRPRTYQITRSTRRVHTNGRTTVVTTTVVVTTVTTITTTNS</sequence>
<reference evidence="2 3" key="1">
    <citation type="submission" date="2020-01" db="EMBL/GenBank/DDBJ databases">
        <title>Insect and environment-associated Actinomycetes.</title>
        <authorList>
            <person name="Currrie C."/>
            <person name="Chevrette M."/>
            <person name="Carlson C."/>
            <person name="Stubbendieck R."/>
            <person name="Wendt-Pienkowski E."/>
        </authorList>
    </citation>
    <scope>NUCLEOTIDE SEQUENCE [LARGE SCALE GENOMIC DNA]</scope>
    <source>
        <strain evidence="2 3">SID11342</strain>
    </source>
</reference>
<gene>
    <name evidence="2" type="ORF">G3I29_36235</name>
</gene>
<accession>A0A6N9UDS7</accession>
<dbReference type="Proteomes" id="UP000471293">
    <property type="component" value="Unassembled WGS sequence"/>
</dbReference>
<comment type="caution">
    <text evidence="2">The sequence shown here is derived from an EMBL/GenBank/DDBJ whole genome shotgun (WGS) entry which is preliminary data.</text>
</comment>
<dbReference type="RefSeq" id="WP_164350797.1">
    <property type="nucleotide sequence ID" value="NZ_JAAGLQ010000748.1"/>
</dbReference>
<evidence type="ECO:0000256" key="1">
    <source>
        <dbReference type="SAM" id="MobiDB-lite"/>
    </source>
</evidence>
<proteinExistence type="predicted"/>
<feature type="compositionally biased region" description="Polar residues" evidence="1">
    <location>
        <begin position="50"/>
        <end position="61"/>
    </location>
</feature>
<dbReference type="AlphaFoldDB" id="A0A6N9UDS7"/>
<feature type="compositionally biased region" description="Basic residues" evidence="1">
    <location>
        <begin position="69"/>
        <end position="85"/>
    </location>
</feature>
<dbReference type="EMBL" id="JAAGLQ010000748">
    <property type="protein sequence ID" value="NEA20789.1"/>
    <property type="molecule type" value="Genomic_DNA"/>
</dbReference>
<protein>
    <submittedName>
        <fullName evidence="2">Uncharacterized protein</fullName>
    </submittedName>
</protein>
<evidence type="ECO:0000313" key="2">
    <source>
        <dbReference type="EMBL" id="NEA20789.1"/>
    </source>
</evidence>
<name>A0A6N9UDS7_STRHA</name>